<evidence type="ECO:0000256" key="1">
    <source>
        <dbReference type="SAM" id="MobiDB-lite"/>
    </source>
</evidence>
<name>A0A7C2AXW3_9PSED</name>
<gene>
    <name evidence="2" type="ORF">ENP23_11195</name>
</gene>
<proteinExistence type="predicted"/>
<evidence type="ECO:0000313" key="2">
    <source>
        <dbReference type="EMBL" id="HEF26333.1"/>
    </source>
</evidence>
<accession>A0A7C2AXW3</accession>
<dbReference type="EMBL" id="DSIN01000019">
    <property type="protein sequence ID" value="HEF26333.1"/>
    <property type="molecule type" value="Genomic_DNA"/>
</dbReference>
<protein>
    <submittedName>
        <fullName evidence="2">Uncharacterized protein</fullName>
    </submittedName>
</protein>
<reference evidence="2" key="1">
    <citation type="journal article" date="2020" name="mSystems">
        <title>Genome- and Community-Level Interaction Insights into Carbon Utilization and Element Cycling Functions of Hydrothermarchaeota in Hydrothermal Sediment.</title>
        <authorList>
            <person name="Zhou Z."/>
            <person name="Liu Y."/>
            <person name="Xu W."/>
            <person name="Pan J."/>
            <person name="Luo Z.H."/>
            <person name="Li M."/>
        </authorList>
    </citation>
    <scope>NUCLEOTIDE SEQUENCE [LARGE SCALE GENOMIC DNA]</scope>
    <source>
        <strain evidence="2">SpSt-200</strain>
    </source>
</reference>
<dbReference type="AlphaFoldDB" id="A0A7C2AXW3"/>
<feature type="compositionally biased region" description="Polar residues" evidence="1">
    <location>
        <begin position="76"/>
        <end position="87"/>
    </location>
</feature>
<feature type="region of interest" description="Disordered" evidence="1">
    <location>
        <begin position="29"/>
        <end position="87"/>
    </location>
</feature>
<organism evidence="2">
    <name type="scientific">Pseudomonas graminis</name>
    <dbReference type="NCBI Taxonomy" id="158627"/>
    <lineage>
        <taxon>Bacteria</taxon>
        <taxon>Pseudomonadati</taxon>
        <taxon>Pseudomonadota</taxon>
        <taxon>Gammaproteobacteria</taxon>
        <taxon>Pseudomonadales</taxon>
        <taxon>Pseudomonadaceae</taxon>
        <taxon>Pseudomonas</taxon>
    </lineage>
</organism>
<comment type="caution">
    <text evidence="2">The sequence shown here is derived from an EMBL/GenBank/DDBJ whole genome shotgun (WGS) entry which is preliminary data.</text>
</comment>
<feature type="compositionally biased region" description="Polar residues" evidence="1">
    <location>
        <begin position="55"/>
        <end position="66"/>
    </location>
</feature>
<sequence>MIFVRKKSGHHKSRLWCRLNAGLAQWAERHGCRESRPPPWMADGGGPTERDRSEGTLSNEGPNQEQAPLVTWGAFPSNSPKAKQSSR</sequence>